<dbReference type="InterPro" id="IPR002104">
    <property type="entry name" value="Integrase_catalytic"/>
</dbReference>
<sequence length="397" mass="46243">MSSITQYKTKAGKTFYRVQYTIGVDPLTGKKKRTQKRGLKTQREAKLFLAKQMVDIDKHGFAENQKVKYQDVYDYFMKSYKSTVKESTLNRVQGLFKYHILPLLGNKSIKKITIPMCQEMVNKWSVDLVDFRKVVSYAGMVFKEAKRLRIIYDNPMELVVLPKDKAERHKLSDDKFWDRNELNLFLRKSYETYHGRNNKAVTLFRLLAFTGARKGEILALQISDFDYTDRTLLINKTVTRAIDNKQKIGTPKTIGGYRTLGLDKTTADMLNNWINELHRKLKFLGIETSDDEQLIFPNTKNKLLSLMKPNKWMQHIIDTCNKHRDSDSKLKRITPHGIRHTWATIALESKKMTLKQVQQQLGDSDINVVLNTYAHVTKQTSKETIDSFTAYLKPKKK</sequence>
<evidence type="ECO:0000256" key="4">
    <source>
        <dbReference type="ARBA" id="ARBA00023172"/>
    </source>
</evidence>
<keyword evidence="2" id="KW-0229">DNA integration</keyword>
<evidence type="ECO:0000256" key="1">
    <source>
        <dbReference type="ARBA" id="ARBA00008857"/>
    </source>
</evidence>
<dbReference type="KEGG" id="lzh:D1B17_08835"/>
<dbReference type="InterPro" id="IPR050808">
    <property type="entry name" value="Phage_Integrase"/>
</dbReference>
<evidence type="ECO:0000256" key="3">
    <source>
        <dbReference type="ARBA" id="ARBA00023125"/>
    </source>
</evidence>
<feature type="domain" description="Tyr recombinase" evidence="5">
    <location>
        <begin position="172"/>
        <end position="386"/>
    </location>
</feature>
<comment type="similarity">
    <text evidence="1">Belongs to the 'phage' integrase family.</text>
</comment>
<dbReference type="AlphaFoldDB" id="A0A386PW69"/>
<dbReference type="InterPro" id="IPR011010">
    <property type="entry name" value="DNA_brk_join_enz"/>
</dbReference>
<dbReference type="OrthoDB" id="9803188at2"/>
<dbReference type="CDD" id="cd01189">
    <property type="entry name" value="INT_ICEBs1_C_like"/>
    <property type="match status" value="1"/>
</dbReference>
<gene>
    <name evidence="6" type="ORF">D1B17_08835</name>
</gene>
<dbReference type="PANTHER" id="PTHR30629">
    <property type="entry name" value="PROPHAGE INTEGRASE"/>
    <property type="match status" value="1"/>
</dbReference>
<dbReference type="GO" id="GO:0006310">
    <property type="term" value="P:DNA recombination"/>
    <property type="evidence" value="ECO:0007669"/>
    <property type="project" value="UniProtKB-KW"/>
</dbReference>
<dbReference type="Pfam" id="PF14657">
    <property type="entry name" value="Arm-DNA-bind_4"/>
    <property type="match status" value="1"/>
</dbReference>
<reference evidence="7" key="1">
    <citation type="submission" date="2018-08" db="EMBL/GenBank/DDBJ databases">
        <title>Genome of Lactobacillus sp. HBUAS52074.</title>
        <authorList>
            <person name="Guo Z."/>
            <person name="Zhang Z.D."/>
        </authorList>
    </citation>
    <scope>NUCLEOTIDE SEQUENCE [LARGE SCALE GENOMIC DNA]</scope>
    <source>
        <strain evidence="7">HBUAS52074</strain>
    </source>
</reference>
<evidence type="ECO:0000256" key="2">
    <source>
        <dbReference type="ARBA" id="ARBA00022908"/>
    </source>
</evidence>
<dbReference type="SUPFAM" id="SSF56349">
    <property type="entry name" value="DNA breaking-rejoining enzymes"/>
    <property type="match status" value="1"/>
</dbReference>
<dbReference type="Gene3D" id="1.10.150.130">
    <property type="match status" value="1"/>
</dbReference>
<dbReference type="Pfam" id="PF14659">
    <property type="entry name" value="Phage_int_SAM_3"/>
    <property type="match status" value="1"/>
</dbReference>
<dbReference type="RefSeq" id="WP_120142960.1">
    <property type="nucleotide sequence ID" value="NZ_CP031933.2"/>
</dbReference>
<keyword evidence="3" id="KW-0238">DNA-binding</keyword>
<dbReference type="GO" id="GO:0003677">
    <property type="term" value="F:DNA binding"/>
    <property type="evidence" value="ECO:0007669"/>
    <property type="project" value="UniProtKB-KW"/>
</dbReference>
<protein>
    <submittedName>
        <fullName evidence="6">Site-specific integrase</fullName>
    </submittedName>
</protein>
<dbReference type="PROSITE" id="PS51898">
    <property type="entry name" value="TYR_RECOMBINASE"/>
    <property type="match status" value="1"/>
</dbReference>
<organism evidence="6 7">
    <name type="scientific">Companilactobacillus zhachilii</name>
    <dbReference type="NCBI Taxonomy" id="2304606"/>
    <lineage>
        <taxon>Bacteria</taxon>
        <taxon>Bacillati</taxon>
        <taxon>Bacillota</taxon>
        <taxon>Bacilli</taxon>
        <taxon>Lactobacillales</taxon>
        <taxon>Lactobacillaceae</taxon>
        <taxon>Companilactobacillus</taxon>
    </lineage>
</organism>
<dbReference type="Pfam" id="PF00589">
    <property type="entry name" value="Phage_integrase"/>
    <property type="match status" value="1"/>
</dbReference>
<dbReference type="Proteomes" id="UP000267208">
    <property type="component" value="Chromosome"/>
</dbReference>
<keyword evidence="7" id="KW-1185">Reference proteome</keyword>
<evidence type="ECO:0000259" key="5">
    <source>
        <dbReference type="PROSITE" id="PS51898"/>
    </source>
</evidence>
<dbReference type="InterPro" id="IPR010998">
    <property type="entry name" value="Integrase_recombinase_N"/>
</dbReference>
<dbReference type="Gene3D" id="1.10.443.10">
    <property type="entry name" value="Intergrase catalytic core"/>
    <property type="match status" value="1"/>
</dbReference>
<keyword evidence="4" id="KW-0233">DNA recombination</keyword>
<name>A0A386PW69_9LACO</name>
<proteinExistence type="inferred from homology"/>
<evidence type="ECO:0000313" key="7">
    <source>
        <dbReference type="Proteomes" id="UP000267208"/>
    </source>
</evidence>
<dbReference type="InterPro" id="IPR013762">
    <property type="entry name" value="Integrase-like_cat_sf"/>
</dbReference>
<dbReference type="InterPro" id="IPR028259">
    <property type="entry name" value="AP2-like_int_N"/>
</dbReference>
<dbReference type="InterPro" id="IPR004107">
    <property type="entry name" value="Integrase_SAM-like_N"/>
</dbReference>
<dbReference type="EMBL" id="CP031933">
    <property type="protein sequence ID" value="AYE38730.1"/>
    <property type="molecule type" value="Genomic_DNA"/>
</dbReference>
<evidence type="ECO:0000313" key="6">
    <source>
        <dbReference type="EMBL" id="AYE38730.1"/>
    </source>
</evidence>
<accession>A0A386PW69</accession>
<dbReference type="PANTHER" id="PTHR30629:SF2">
    <property type="entry name" value="PROPHAGE INTEGRASE INTS-RELATED"/>
    <property type="match status" value="1"/>
</dbReference>
<dbReference type="GO" id="GO:0015074">
    <property type="term" value="P:DNA integration"/>
    <property type="evidence" value="ECO:0007669"/>
    <property type="project" value="UniProtKB-KW"/>
</dbReference>